<feature type="non-terminal residue" evidence="1">
    <location>
        <position position="65"/>
    </location>
</feature>
<dbReference type="AlphaFoldDB" id="A0A227J3B9"/>
<name>A0A227J3B9_VIBPH</name>
<sequence>MRRSSESRKSRQKEVIMKTLIAVSVLSILSFGAHAERQSNEPIKVIEPISGLDSKKIELGKTLWF</sequence>
<dbReference type="Proteomes" id="UP000214596">
    <property type="component" value="Unassembled WGS sequence"/>
</dbReference>
<comment type="caution">
    <text evidence="1">The sequence shown here is derived from an EMBL/GenBank/DDBJ whole genome shotgun (WGS) entry which is preliminary data.</text>
</comment>
<dbReference type="EMBL" id="NIXT01003802">
    <property type="protein sequence ID" value="OXE28945.1"/>
    <property type="molecule type" value="Genomic_DNA"/>
</dbReference>
<accession>A0A227J3B9</accession>
<organism evidence="1 2">
    <name type="scientific">Vibrio parahaemolyticus</name>
    <dbReference type="NCBI Taxonomy" id="670"/>
    <lineage>
        <taxon>Bacteria</taxon>
        <taxon>Pseudomonadati</taxon>
        <taxon>Pseudomonadota</taxon>
        <taxon>Gammaproteobacteria</taxon>
        <taxon>Vibrionales</taxon>
        <taxon>Vibrionaceae</taxon>
        <taxon>Vibrio</taxon>
    </lineage>
</organism>
<proteinExistence type="predicted"/>
<protein>
    <submittedName>
        <fullName evidence="1">Cytochrome B6</fullName>
    </submittedName>
</protein>
<gene>
    <name evidence="1" type="ORF">CA163_31235</name>
</gene>
<evidence type="ECO:0000313" key="2">
    <source>
        <dbReference type="Proteomes" id="UP000214596"/>
    </source>
</evidence>
<reference evidence="1 2" key="1">
    <citation type="journal article" date="2017" name="Appl. Environ. Microbiol.">
        <title>Parallel evolution of two clades of a major Atlantic endemic Vibrio parahaemolyticus pathogen lineage by independent acquisition of related pathogenicity islands.</title>
        <authorList>
            <person name="Xu F."/>
            <person name="Gonzalez-Escalona N."/>
            <person name="Drees K.P."/>
            <person name="Sebra R.P."/>
            <person name="Cooper V.S."/>
            <person name="Jones S.H."/>
            <person name="Whistler C.A."/>
        </authorList>
    </citation>
    <scope>NUCLEOTIDE SEQUENCE [LARGE SCALE GENOMIC DNA]</scope>
    <source>
        <strain evidence="1 2">MAVP-3</strain>
    </source>
</reference>
<evidence type="ECO:0000313" key="1">
    <source>
        <dbReference type="EMBL" id="OXE28945.1"/>
    </source>
</evidence>